<dbReference type="EMBL" id="FOVI01000013">
    <property type="protein sequence ID" value="SFN89874.1"/>
    <property type="molecule type" value="Genomic_DNA"/>
</dbReference>
<dbReference type="GO" id="GO:0016020">
    <property type="term" value="C:membrane"/>
    <property type="evidence" value="ECO:0007669"/>
    <property type="project" value="InterPro"/>
</dbReference>
<keyword evidence="4" id="KW-1185">Reference proteome</keyword>
<dbReference type="Pfam" id="PF06580">
    <property type="entry name" value="His_kinase"/>
    <property type="match status" value="1"/>
</dbReference>
<sequence length="361" mass="42767">MRENFNLIFKEEQIKEDSLLRLLIDKKFRLLRHLISFLCLLSLMLSGKNWGEFYGIYDHLDWISSVLFMLLVFYVNMYILIPTFLYNSKALIYLLNLFLIILAGSIILLFFKSYVLENHRLIQNLNFKNSIQEIFLVTFFLIPIFLFSSGLKLFQHWMYDTEKFYELKKKSIESELIALRSQIQPHFLFNMLNNINILTRKDPEKASFIIVKLSEFLRYLLYENSEEKVTIVSEIKFIHNYLSLEKMRRDDFEYVIDSGEENIKHLNIPPHLILILIENAIKHSADTTDESYVDVVFTLEAEYLKIRVTNSVPLLRMASDSQHGVGLTNLQRRLELIYKDSFTLNASRNKDEYIAILKIPV</sequence>
<dbReference type="Gene3D" id="3.30.565.10">
    <property type="entry name" value="Histidine kinase-like ATPase, C-terminal domain"/>
    <property type="match status" value="1"/>
</dbReference>
<dbReference type="OrthoDB" id="9809908at2"/>
<evidence type="ECO:0000259" key="2">
    <source>
        <dbReference type="Pfam" id="PF06580"/>
    </source>
</evidence>
<feature type="transmembrane region" description="Helical" evidence="1">
    <location>
        <begin position="30"/>
        <end position="50"/>
    </location>
</feature>
<feature type="transmembrane region" description="Helical" evidence="1">
    <location>
        <begin position="93"/>
        <end position="114"/>
    </location>
</feature>
<name>A0A1I5CSF7_9FLAO</name>
<keyword evidence="1" id="KW-0812">Transmembrane</keyword>
<dbReference type="SUPFAM" id="SSF55874">
    <property type="entry name" value="ATPase domain of HSP90 chaperone/DNA topoisomerase II/histidine kinase"/>
    <property type="match status" value="1"/>
</dbReference>
<organism evidence="3 4">
    <name type="scientific">Paenimyroides ummariense</name>
    <dbReference type="NCBI Taxonomy" id="913024"/>
    <lineage>
        <taxon>Bacteria</taxon>
        <taxon>Pseudomonadati</taxon>
        <taxon>Bacteroidota</taxon>
        <taxon>Flavobacteriia</taxon>
        <taxon>Flavobacteriales</taxon>
        <taxon>Flavobacteriaceae</taxon>
        <taxon>Paenimyroides</taxon>
    </lineage>
</organism>
<dbReference type="PANTHER" id="PTHR34220:SF7">
    <property type="entry name" value="SENSOR HISTIDINE KINASE YPDA"/>
    <property type="match status" value="1"/>
</dbReference>
<dbReference type="AlphaFoldDB" id="A0A1I5CSF7"/>
<gene>
    <name evidence="3" type="ORF">SAMN05421741_11342</name>
</gene>
<dbReference type="STRING" id="913024.SAMN05421741_11342"/>
<dbReference type="RefSeq" id="WP_091523551.1">
    <property type="nucleotide sequence ID" value="NZ_FOVI01000013.1"/>
</dbReference>
<evidence type="ECO:0000256" key="1">
    <source>
        <dbReference type="SAM" id="Phobius"/>
    </source>
</evidence>
<dbReference type="GO" id="GO:0000155">
    <property type="term" value="F:phosphorelay sensor kinase activity"/>
    <property type="evidence" value="ECO:0007669"/>
    <property type="project" value="InterPro"/>
</dbReference>
<feature type="transmembrane region" description="Helical" evidence="1">
    <location>
        <begin position="134"/>
        <end position="154"/>
    </location>
</feature>
<keyword evidence="1" id="KW-0472">Membrane</keyword>
<feature type="transmembrane region" description="Helical" evidence="1">
    <location>
        <begin position="62"/>
        <end position="81"/>
    </location>
</feature>
<keyword evidence="3" id="KW-0808">Transferase</keyword>
<dbReference type="PANTHER" id="PTHR34220">
    <property type="entry name" value="SENSOR HISTIDINE KINASE YPDA"/>
    <property type="match status" value="1"/>
</dbReference>
<keyword evidence="3" id="KW-0418">Kinase</keyword>
<protein>
    <submittedName>
        <fullName evidence="3">Histidine kinase</fullName>
    </submittedName>
</protein>
<dbReference type="Proteomes" id="UP000199036">
    <property type="component" value="Unassembled WGS sequence"/>
</dbReference>
<accession>A0A1I5CSF7</accession>
<proteinExistence type="predicted"/>
<evidence type="ECO:0000313" key="4">
    <source>
        <dbReference type="Proteomes" id="UP000199036"/>
    </source>
</evidence>
<dbReference type="InterPro" id="IPR036890">
    <property type="entry name" value="HATPase_C_sf"/>
</dbReference>
<feature type="domain" description="Signal transduction histidine kinase internal region" evidence="2">
    <location>
        <begin position="175"/>
        <end position="250"/>
    </location>
</feature>
<keyword evidence="1" id="KW-1133">Transmembrane helix</keyword>
<dbReference type="InterPro" id="IPR010559">
    <property type="entry name" value="Sig_transdc_His_kin_internal"/>
</dbReference>
<dbReference type="InterPro" id="IPR050640">
    <property type="entry name" value="Bact_2-comp_sensor_kinase"/>
</dbReference>
<reference evidence="4" key="1">
    <citation type="submission" date="2016-10" db="EMBL/GenBank/DDBJ databases">
        <authorList>
            <person name="Varghese N."/>
            <person name="Submissions S."/>
        </authorList>
    </citation>
    <scope>NUCLEOTIDE SEQUENCE [LARGE SCALE GENOMIC DNA]</scope>
    <source>
        <strain evidence="4">DS-12</strain>
    </source>
</reference>
<evidence type="ECO:0000313" key="3">
    <source>
        <dbReference type="EMBL" id="SFN89874.1"/>
    </source>
</evidence>